<organism evidence="1 2">
    <name type="scientific">Streptomyces citrinus</name>
    <dbReference type="NCBI Taxonomy" id="3118173"/>
    <lineage>
        <taxon>Bacteria</taxon>
        <taxon>Bacillati</taxon>
        <taxon>Actinomycetota</taxon>
        <taxon>Actinomycetes</taxon>
        <taxon>Kitasatosporales</taxon>
        <taxon>Streptomycetaceae</taxon>
        <taxon>Streptomyces</taxon>
    </lineage>
</organism>
<protein>
    <submittedName>
        <fullName evidence="1">Uncharacterized protein</fullName>
    </submittedName>
</protein>
<evidence type="ECO:0000313" key="2">
    <source>
        <dbReference type="Proteomes" id="UP001432251"/>
    </source>
</evidence>
<dbReference type="Proteomes" id="UP001432251">
    <property type="component" value="Chromosome"/>
</dbReference>
<proteinExistence type="predicted"/>
<gene>
    <name evidence="1" type="ORF">V2W30_35025</name>
</gene>
<accession>A0ACD5ALA7</accession>
<evidence type="ECO:0000313" key="1">
    <source>
        <dbReference type="EMBL" id="WWQ68031.1"/>
    </source>
</evidence>
<dbReference type="EMBL" id="CP146022">
    <property type="protein sequence ID" value="WWQ68031.1"/>
    <property type="molecule type" value="Genomic_DNA"/>
</dbReference>
<sequence length="47" mass="5310">MRSSMGDGRADPRYCPRRVHQADRLRLADVPYALVREPRTAAAPRCA</sequence>
<reference evidence="1" key="1">
    <citation type="journal article" date="2025" name="Int. J. Syst. Evol. Microbiol.">
        <title>Streptomyces citrinus sp. nov., with yellow diffusible pigment.</title>
        <authorList>
            <person name="He Y."/>
            <person name="Yang E."/>
            <person name="Xu J."/>
            <person name="Sun Y."/>
            <person name="Sun L."/>
        </authorList>
    </citation>
    <scope>NUCLEOTIDE SEQUENCE</scope>
    <source>
        <strain evidence="1">Q6</strain>
    </source>
</reference>
<name>A0ACD5ALA7_9ACTN</name>
<keyword evidence="2" id="KW-1185">Reference proteome</keyword>